<evidence type="ECO:0000256" key="6">
    <source>
        <dbReference type="ARBA" id="ARBA00022679"/>
    </source>
</evidence>
<dbReference type="GO" id="GO:0006071">
    <property type="term" value="P:glycerol metabolic process"/>
    <property type="evidence" value="ECO:0007669"/>
    <property type="project" value="UniProtKB-KW"/>
</dbReference>
<dbReference type="GO" id="GO:0004144">
    <property type="term" value="F:diacylglycerol O-acyltransferase activity"/>
    <property type="evidence" value="ECO:0007669"/>
    <property type="project" value="UniProtKB-EC"/>
</dbReference>
<dbReference type="PANTHER" id="PTHR31650">
    <property type="entry name" value="O-ACYLTRANSFERASE (WSD1-LIKE) FAMILY PROTEIN"/>
    <property type="match status" value="1"/>
</dbReference>
<dbReference type="GO" id="GO:0001666">
    <property type="term" value="P:response to hypoxia"/>
    <property type="evidence" value="ECO:0007669"/>
    <property type="project" value="TreeGrafter"/>
</dbReference>
<evidence type="ECO:0000256" key="2">
    <source>
        <dbReference type="ARBA" id="ARBA00005189"/>
    </source>
</evidence>
<dbReference type="InterPro" id="IPR045034">
    <property type="entry name" value="O-acyltransferase_WSD1-like"/>
</dbReference>
<evidence type="ECO:0000256" key="10">
    <source>
        <dbReference type="ARBA" id="ARBA00048109"/>
    </source>
</evidence>
<evidence type="ECO:0000259" key="13">
    <source>
        <dbReference type="Pfam" id="PF03007"/>
    </source>
</evidence>
<sequence length="494" mass="52176">MTAADHFLHRGEANPRTRSSVLSVELLEAPPDWDRFLETFERASRSVARLRQRVVVPSAPTTSPRWVIDPDFDLSYHVRRVALPGNGSHRELLDFAEQLFITPLDLQRPLWRVTLVEGLEGGGAAMISQLSHAITDGVGGVEMFAQVYDLTREGRGLAMPELPVPHDLEPNDLALQGVKELPWRAVGVTRSALGLGLKAVGDPVGAVSGALGYAASLRRVLGAVAQAQPSPLLAGRGIQRRMLTLELDLPGLKAAGKALGGSVNDAYLAAMCGALRRYHEGLGLPVDSLPMAIPVSLRATSDDAGGNRWTGLILAAPIGEADPAARIAAIRRIVATRRDEPALDVMGVVSSLTAMLPDLVVDPLVGAVAPVDVQCSNVMSYPGPTFVAGAQVVAQYGMGPVPGVGMMATMITRLGRAFIGFRYDTASFVDDDLLEKCLREGFAEVLAAGGVIAPLAGTHPVVKKKAARLAPSPKVPAARAASGTRAAATRKRAR</sequence>
<comment type="pathway">
    <text evidence="2">Lipid metabolism.</text>
</comment>
<comment type="pathway">
    <text evidence="1 11">Glycerolipid metabolism; triacylglycerol biosynthesis.</text>
</comment>
<evidence type="ECO:0000256" key="5">
    <source>
        <dbReference type="ARBA" id="ARBA00022516"/>
    </source>
</evidence>
<evidence type="ECO:0000256" key="7">
    <source>
        <dbReference type="ARBA" id="ARBA00022798"/>
    </source>
</evidence>
<dbReference type="STRING" id="1193182.BN11_60015"/>
<comment type="caution">
    <text evidence="15">The sequence shown here is derived from an EMBL/GenBank/DDBJ whole genome shotgun (WGS) entry which is preliminary data.</text>
</comment>
<evidence type="ECO:0000256" key="8">
    <source>
        <dbReference type="ARBA" id="ARBA00023098"/>
    </source>
</evidence>
<keyword evidence="8 11" id="KW-0443">Lipid metabolism</keyword>
<feature type="domain" description="O-acyltransferase WSD1 C-terminal" evidence="14">
    <location>
        <begin position="306"/>
        <end position="444"/>
    </location>
</feature>
<keyword evidence="9 11" id="KW-0012">Acyltransferase</keyword>
<evidence type="ECO:0000256" key="9">
    <source>
        <dbReference type="ARBA" id="ARBA00023315"/>
    </source>
</evidence>
<feature type="compositionally biased region" description="Low complexity" evidence="12">
    <location>
        <begin position="477"/>
        <end position="487"/>
    </location>
</feature>
<dbReference type="GO" id="GO:0051701">
    <property type="term" value="P:biological process involved in interaction with host"/>
    <property type="evidence" value="ECO:0007669"/>
    <property type="project" value="TreeGrafter"/>
</dbReference>
<dbReference type="InterPro" id="IPR023213">
    <property type="entry name" value="CAT-like_dom_sf"/>
</dbReference>
<dbReference type="InterPro" id="IPR004255">
    <property type="entry name" value="O-acyltransferase_WSD1_N"/>
</dbReference>
<gene>
    <name evidence="15" type="ORF">BN11_60015</name>
</gene>
<keyword evidence="7 11" id="KW-0319">Glycerol metabolism</keyword>
<protein>
    <recommendedName>
        <fullName evidence="4 11">Diacylglycerol O-acyltransferase</fullName>
        <ecNumber evidence="4 11">2.3.1.20</ecNumber>
    </recommendedName>
</protein>
<dbReference type="EC" id="2.3.1.20" evidence="4 11"/>
<name>W6K2B4_9MICO</name>
<dbReference type="GO" id="GO:0005886">
    <property type="term" value="C:plasma membrane"/>
    <property type="evidence" value="ECO:0007669"/>
    <property type="project" value="TreeGrafter"/>
</dbReference>
<evidence type="ECO:0000313" key="15">
    <source>
        <dbReference type="EMBL" id="CCH75261.1"/>
    </source>
</evidence>
<dbReference type="EMBL" id="CAJA01000485">
    <property type="protein sequence ID" value="CCH75261.1"/>
    <property type="molecule type" value="Genomic_DNA"/>
</dbReference>
<keyword evidence="5 11" id="KW-0444">Lipid biosynthesis</keyword>
<evidence type="ECO:0000256" key="1">
    <source>
        <dbReference type="ARBA" id="ARBA00004771"/>
    </source>
</evidence>
<feature type="domain" description="O-acyltransferase WSD1-like N-terminal" evidence="13">
    <location>
        <begin position="3"/>
        <end position="267"/>
    </location>
</feature>
<evidence type="ECO:0000256" key="4">
    <source>
        <dbReference type="ARBA" id="ARBA00013244"/>
    </source>
</evidence>
<dbReference type="SUPFAM" id="SSF52777">
    <property type="entry name" value="CoA-dependent acyltransferases"/>
    <property type="match status" value="2"/>
</dbReference>
<dbReference type="InterPro" id="IPR009721">
    <property type="entry name" value="O-acyltransferase_WSD1_C"/>
</dbReference>
<dbReference type="Pfam" id="PF06974">
    <property type="entry name" value="WS_DGAT_C"/>
    <property type="match status" value="1"/>
</dbReference>
<dbReference type="GO" id="GO:0019432">
    <property type="term" value="P:triglyceride biosynthetic process"/>
    <property type="evidence" value="ECO:0007669"/>
    <property type="project" value="UniProtKB-UniPathway"/>
</dbReference>
<dbReference type="UniPathway" id="UPA00282"/>
<evidence type="ECO:0000313" key="16">
    <source>
        <dbReference type="Proteomes" id="UP000035763"/>
    </source>
</evidence>
<reference evidence="15 16" key="1">
    <citation type="journal article" date="2013" name="ISME J.">
        <title>A metabolic model for members of the genus Tetrasphaera involved in enhanced biological phosphorus removal.</title>
        <authorList>
            <person name="Kristiansen R."/>
            <person name="Nguyen H.T.T."/>
            <person name="Saunders A.M."/>
            <person name="Nielsen J.L."/>
            <person name="Wimmer R."/>
            <person name="Le V.Q."/>
            <person name="McIlroy S.J."/>
            <person name="Petrovski S."/>
            <person name="Seviour R.J."/>
            <person name="Calteau A."/>
            <person name="Nielsen K.L."/>
            <person name="Nielsen P.H."/>
        </authorList>
    </citation>
    <scope>NUCLEOTIDE SEQUENCE [LARGE SCALE GENOMIC DNA]</scope>
    <source>
        <strain evidence="15 16">Ben110</strain>
    </source>
</reference>
<comment type="catalytic activity">
    <reaction evidence="10 11">
        <text>an acyl-CoA + a 1,2-diacyl-sn-glycerol = a triacyl-sn-glycerol + CoA</text>
        <dbReference type="Rhea" id="RHEA:10868"/>
        <dbReference type="ChEBI" id="CHEBI:17815"/>
        <dbReference type="ChEBI" id="CHEBI:57287"/>
        <dbReference type="ChEBI" id="CHEBI:58342"/>
        <dbReference type="ChEBI" id="CHEBI:64615"/>
        <dbReference type="EC" id="2.3.1.20"/>
    </reaction>
</comment>
<dbReference type="PANTHER" id="PTHR31650:SF1">
    <property type="entry name" value="WAX ESTER SYNTHASE_DIACYLGLYCEROL ACYLTRANSFERASE 4-RELATED"/>
    <property type="match status" value="1"/>
</dbReference>
<evidence type="ECO:0000256" key="3">
    <source>
        <dbReference type="ARBA" id="ARBA00009587"/>
    </source>
</evidence>
<feature type="region of interest" description="Disordered" evidence="12">
    <location>
        <begin position="471"/>
        <end position="494"/>
    </location>
</feature>
<keyword evidence="16" id="KW-1185">Reference proteome</keyword>
<dbReference type="GO" id="GO:0071731">
    <property type="term" value="P:response to nitric oxide"/>
    <property type="evidence" value="ECO:0007669"/>
    <property type="project" value="TreeGrafter"/>
</dbReference>
<proteinExistence type="inferred from homology"/>
<evidence type="ECO:0000259" key="14">
    <source>
        <dbReference type="Pfam" id="PF06974"/>
    </source>
</evidence>
<dbReference type="AlphaFoldDB" id="W6K2B4"/>
<dbReference type="Pfam" id="PF03007">
    <property type="entry name" value="WS_DGAT_cat"/>
    <property type="match status" value="1"/>
</dbReference>
<accession>W6K2B4</accession>
<keyword evidence="6 11" id="KW-0808">Transferase</keyword>
<comment type="similarity">
    <text evidence="3 11">Belongs to the long-chain O-acyltransferase family.</text>
</comment>
<dbReference type="Gene3D" id="3.30.559.10">
    <property type="entry name" value="Chloramphenicol acetyltransferase-like domain"/>
    <property type="match status" value="1"/>
</dbReference>
<dbReference type="InterPro" id="IPR014292">
    <property type="entry name" value="Acyl_transf_WS/DGAT"/>
</dbReference>
<organism evidence="15 16">
    <name type="scientific">Nostocoides australiense Ben110</name>
    <dbReference type="NCBI Taxonomy" id="1193182"/>
    <lineage>
        <taxon>Bacteria</taxon>
        <taxon>Bacillati</taxon>
        <taxon>Actinomycetota</taxon>
        <taxon>Actinomycetes</taxon>
        <taxon>Micrococcales</taxon>
        <taxon>Intrasporangiaceae</taxon>
        <taxon>Nostocoides</taxon>
    </lineage>
</organism>
<evidence type="ECO:0000256" key="12">
    <source>
        <dbReference type="SAM" id="MobiDB-lite"/>
    </source>
</evidence>
<dbReference type="NCBIfam" id="TIGR02946">
    <property type="entry name" value="acyl_WS_DGAT"/>
    <property type="match status" value="1"/>
</dbReference>
<evidence type="ECO:0000256" key="11">
    <source>
        <dbReference type="RuleBase" id="RU361241"/>
    </source>
</evidence>
<dbReference type="Proteomes" id="UP000035763">
    <property type="component" value="Unassembled WGS sequence"/>
</dbReference>